<dbReference type="AlphaFoldDB" id="A0A9P4NXY3"/>
<organism evidence="2 3">
    <name type="scientific">Tothia fuscella</name>
    <dbReference type="NCBI Taxonomy" id="1048955"/>
    <lineage>
        <taxon>Eukaryota</taxon>
        <taxon>Fungi</taxon>
        <taxon>Dikarya</taxon>
        <taxon>Ascomycota</taxon>
        <taxon>Pezizomycotina</taxon>
        <taxon>Dothideomycetes</taxon>
        <taxon>Pleosporomycetidae</taxon>
        <taxon>Venturiales</taxon>
        <taxon>Cylindrosympodiaceae</taxon>
        <taxon>Tothia</taxon>
    </lineage>
</organism>
<evidence type="ECO:0000313" key="3">
    <source>
        <dbReference type="Proteomes" id="UP000800235"/>
    </source>
</evidence>
<sequence length="330" mass="36613">MATDHRHPAAAHHSKKSQLSNARRPVVSKRHSGYAVPKVGKKSVRVHEDEGEEDIMAATFPQYCATCEKQIIVPCNAVLYCSEGCRRKDSVKSIDLSQADYSPPLTPLQTFTFDDFPARDIIPRRSPTIAQNPNRLSYSSISEDDTHSEDERRPPLNRQDSEAQRYLRQFGIPEAQRGFVQAPPSTPRPRYNRSSTALSTMSQAPSLSHSPTSTTGMSFPYTPSTTSRPLPPRTNPFSTSYKYARSIDLVNPFAQAMPQTAPSSLHQQTRDRRVSLKSGAGAQTSTGFAEGEILYEKMMTTHSSPSAGNGSLRQLFHYNEPTAMSSTARY</sequence>
<feature type="region of interest" description="Disordered" evidence="1">
    <location>
        <begin position="259"/>
        <end position="283"/>
    </location>
</feature>
<dbReference type="InterPro" id="IPR024368">
    <property type="entry name" value="Ecl1/2/3"/>
</dbReference>
<feature type="compositionally biased region" description="Polar residues" evidence="1">
    <location>
        <begin position="192"/>
        <end position="217"/>
    </location>
</feature>
<dbReference type="Pfam" id="PF12855">
    <property type="entry name" value="Ecl1"/>
    <property type="match status" value="1"/>
</dbReference>
<feature type="compositionally biased region" description="Basic and acidic residues" evidence="1">
    <location>
        <begin position="149"/>
        <end position="165"/>
    </location>
</feature>
<evidence type="ECO:0000313" key="2">
    <source>
        <dbReference type="EMBL" id="KAF2434470.1"/>
    </source>
</evidence>
<reference evidence="2" key="1">
    <citation type="journal article" date="2020" name="Stud. Mycol.">
        <title>101 Dothideomycetes genomes: a test case for predicting lifestyles and emergence of pathogens.</title>
        <authorList>
            <person name="Haridas S."/>
            <person name="Albert R."/>
            <person name="Binder M."/>
            <person name="Bloem J."/>
            <person name="Labutti K."/>
            <person name="Salamov A."/>
            <person name="Andreopoulos B."/>
            <person name="Baker S."/>
            <person name="Barry K."/>
            <person name="Bills G."/>
            <person name="Bluhm B."/>
            <person name="Cannon C."/>
            <person name="Castanera R."/>
            <person name="Culley D."/>
            <person name="Daum C."/>
            <person name="Ezra D."/>
            <person name="Gonzalez J."/>
            <person name="Henrissat B."/>
            <person name="Kuo A."/>
            <person name="Liang C."/>
            <person name="Lipzen A."/>
            <person name="Lutzoni F."/>
            <person name="Magnuson J."/>
            <person name="Mondo S."/>
            <person name="Nolan M."/>
            <person name="Ohm R."/>
            <person name="Pangilinan J."/>
            <person name="Park H.-J."/>
            <person name="Ramirez L."/>
            <person name="Alfaro M."/>
            <person name="Sun H."/>
            <person name="Tritt A."/>
            <person name="Yoshinaga Y."/>
            <person name="Zwiers L.-H."/>
            <person name="Turgeon B."/>
            <person name="Goodwin S."/>
            <person name="Spatafora J."/>
            <person name="Crous P."/>
            <person name="Grigoriev I."/>
        </authorList>
    </citation>
    <scope>NUCLEOTIDE SEQUENCE</scope>
    <source>
        <strain evidence="2">CBS 130266</strain>
    </source>
</reference>
<keyword evidence="3" id="KW-1185">Reference proteome</keyword>
<dbReference type="EMBL" id="MU007016">
    <property type="protein sequence ID" value="KAF2434470.1"/>
    <property type="molecule type" value="Genomic_DNA"/>
</dbReference>
<feature type="region of interest" description="Disordered" evidence="1">
    <location>
        <begin position="124"/>
        <end position="234"/>
    </location>
</feature>
<accession>A0A9P4NXY3</accession>
<gene>
    <name evidence="2" type="ORF">EJ08DRAFT_467429</name>
</gene>
<comment type="caution">
    <text evidence="2">The sequence shown here is derived from an EMBL/GenBank/DDBJ whole genome shotgun (WGS) entry which is preliminary data.</text>
</comment>
<feature type="compositionally biased region" description="Polar residues" evidence="1">
    <location>
        <begin position="128"/>
        <end position="141"/>
    </location>
</feature>
<feature type="region of interest" description="Disordered" evidence="1">
    <location>
        <begin position="1"/>
        <end position="34"/>
    </location>
</feature>
<name>A0A9P4NXY3_9PEZI</name>
<evidence type="ECO:0000256" key="1">
    <source>
        <dbReference type="SAM" id="MobiDB-lite"/>
    </source>
</evidence>
<proteinExistence type="predicted"/>
<dbReference type="Proteomes" id="UP000800235">
    <property type="component" value="Unassembled WGS sequence"/>
</dbReference>
<protein>
    <submittedName>
        <fullName evidence="2">Uncharacterized protein</fullName>
    </submittedName>
</protein>
<dbReference type="OrthoDB" id="3599883at2759"/>